<protein>
    <submittedName>
        <fullName evidence="1">Uncharacterized protein</fullName>
    </submittedName>
</protein>
<sequence>MLRNSQIKLKIKLDKKENALILMNIGLSKDVENADIHTYEGTKSQKSDYE</sequence>
<reference evidence="1" key="1">
    <citation type="submission" date="2021-03" db="EMBL/GenBank/DDBJ databases">
        <title>Antimicrobial resistance genes in bacteria isolated from Japanese honey, and their potential for conferring macrolide and lincosamide resistance in the American foulbrood pathogen Paenibacillus larvae.</title>
        <authorList>
            <person name="Okamoto M."/>
            <person name="Kumagai M."/>
            <person name="Kanamori H."/>
            <person name="Takamatsu D."/>
        </authorList>
    </citation>
    <scope>NUCLEOTIDE SEQUENCE</scope>
    <source>
        <strain evidence="1">J40TS1</strain>
    </source>
</reference>
<comment type="caution">
    <text evidence="1">The sequence shown here is derived from an EMBL/GenBank/DDBJ whole genome shotgun (WGS) entry which is preliminary data.</text>
</comment>
<dbReference type="Proteomes" id="UP000683139">
    <property type="component" value="Unassembled WGS sequence"/>
</dbReference>
<keyword evidence="2" id="KW-1185">Reference proteome</keyword>
<organism evidence="1 2">
    <name type="scientific">Paenibacillus montaniterrae</name>
    <dbReference type="NCBI Taxonomy" id="429341"/>
    <lineage>
        <taxon>Bacteria</taxon>
        <taxon>Bacillati</taxon>
        <taxon>Bacillota</taxon>
        <taxon>Bacilli</taxon>
        <taxon>Bacillales</taxon>
        <taxon>Paenibacillaceae</taxon>
        <taxon>Paenibacillus</taxon>
    </lineage>
</organism>
<dbReference type="AlphaFoldDB" id="A0A919YMF4"/>
<gene>
    <name evidence="1" type="ORF">J40TS1_18120</name>
</gene>
<evidence type="ECO:0000313" key="2">
    <source>
        <dbReference type="Proteomes" id="UP000683139"/>
    </source>
</evidence>
<evidence type="ECO:0000313" key="1">
    <source>
        <dbReference type="EMBL" id="GIP16170.1"/>
    </source>
</evidence>
<accession>A0A919YMF4</accession>
<name>A0A919YMF4_9BACL</name>
<dbReference type="EMBL" id="BOSE01000002">
    <property type="protein sequence ID" value="GIP16170.1"/>
    <property type="molecule type" value="Genomic_DNA"/>
</dbReference>
<proteinExistence type="predicted"/>